<proteinExistence type="predicted"/>
<organism evidence="2">
    <name type="scientific">marine sediment metagenome</name>
    <dbReference type="NCBI Taxonomy" id="412755"/>
    <lineage>
        <taxon>unclassified sequences</taxon>
        <taxon>metagenomes</taxon>
        <taxon>ecological metagenomes</taxon>
    </lineage>
</organism>
<name>A0A0F9KNX3_9ZZZZ</name>
<feature type="region of interest" description="Disordered" evidence="1">
    <location>
        <begin position="60"/>
        <end position="79"/>
    </location>
</feature>
<reference evidence="2" key="1">
    <citation type="journal article" date="2015" name="Nature">
        <title>Complex archaea that bridge the gap between prokaryotes and eukaryotes.</title>
        <authorList>
            <person name="Spang A."/>
            <person name="Saw J.H."/>
            <person name="Jorgensen S.L."/>
            <person name="Zaremba-Niedzwiedzka K."/>
            <person name="Martijn J."/>
            <person name="Lind A.E."/>
            <person name="van Eijk R."/>
            <person name="Schleper C."/>
            <person name="Guy L."/>
            <person name="Ettema T.J."/>
        </authorList>
    </citation>
    <scope>NUCLEOTIDE SEQUENCE</scope>
</reference>
<evidence type="ECO:0000313" key="2">
    <source>
        <dbReference type="EMBL" id="KKM23823.1"/>
    </source>
</evidence>
<comment type="caution">
    <text evidence="2">The sequence shown here is derived from an EMBL/GenBank/DDBJ whole genome shotgun (WGS) entry which is preliminary data.</text>
</comment>
<dbReference type="EMBL" id="LAZR01013047">
    <property type="protein sequence ID" value="KKM23823.1"/>
    <property type="molecule type" value="Genomic_DNA"/>
</dbReference>
<dbReference type="AlphaFoldDB" id="A0A0F9KNX3"/>
<accession>A0A0F9KNX3</accession>
<gene>
    <name evidence="2" type="ORF">LCGC14_1611300</name>
</gene>
<protein>
    <submittedName>
        <fullName evidence="2">Uncharacterized protein</fullName>
    </submittedName>
</protein>
<feature type="compositionally biased region" description="Basic and acidic residues" evidence="1">
    <location>
        <begin position="70"/>
        <end position="79"/>
    </location>
</feature>
<sequence length="79" mass="9261">MVKIKLEGKEPIELSPEEVNKLREQLDSLGGFKETPYPYPLRYPYYPSYPYWDGQPWKITSGYASTDDPNGERNDSWQT</sequence>
<evidence type="ECO:0000256" key="1">
    <source>
        <dbReference type="SAM" id="MobiDB-lite"/>
    </source>
</evidence>